<accession>A0ABQ6AES0</accession>
<evidence type="ECO:0000313" key="2">
    <source>
        <dbReference type="Proteomes" id="UP001156660"/>
    </source>
</evidence>
<sequence length="56" mass="6484">MLYCDIKPTKIYLGGDNVVTIHYRQLWEYTTALIDRKDINASIIIKNCDSVSNLHI</sequence>
<dbReference type="EMBL" id="BSOU01000002">
    <property type="protein sequence ID" value="GLR73980.1"/>
    <property type="molecule type" value="Genomic_DNA"/>
</dbReference>
<proteinExistence type="predicted"/>
<gene>
    <name evidence="1" type="ORF">GCM10007855_08540</name>
</gene>
<reference evidence="2" key="1">
    <citation type="journal article" date="2019" name="Int. J. Syst. Evol. Microbiol.">
        <title>The Global Catalogue of Microorganisms (GCM) 10K type strain sequencing project: providing services to taxonomists for standard genome sequencing and annotation.</title>
        <authorList>
            <consortium name="The Broad Institute Genomics Platform"/>
            <consortium name="The Broad Institute Genome Sequencing Center for Infectious Disease"/>
            <person name="Wu L."/>
            <person name="Ma J."/>
        </authorList>
    </citation>
    <scope>NUCLEOTIDE SEQUENCE [LARGE SCALE GENOMIC DNA]</scope>
    <source>
        <strain evidence="2">NBRC 105001</strain>
    </source>
</reference>
<name>A0ABQ6AES0_9GAMM</name>
<comment type="caution">
    <text evidence="1">The sequence shown here is derived from an EMBL/GenBank/DDBJ whole genome shotgun (WGS) entry which is preliminary data.</text>
</comment>
<protein>
    <submittedName>
        <fullName evidence="1">Uncharacterized protein</fullName>
    </submittedName>
</protein>
<evidence type="ECO:0000313" key="1">
    <source>
        <dbReference type="EMBL" id="GLR73980.1"/>
    </source>
</evidence>
<keyword evidence="2" id="KW-1185">Reference proteome</keyword>
<dbReference type="Proteomes" id="UP001156660">
    <property type="component" value="Unassembled WGS sequence"/>
</dbReference>
<organism evidence="1 2">
    <name type="scientific">Aliivibrio sifiae</name>
    <dbReference type="NCBI Taxonomy" id="566293"/>
    <lineage>
        <taxon>Bacteria</taxon>
        <taxon>Pseudomonadati</taxon>
        <taxon>Pseudomonadota</taxon>
        <taxon>Gammaproteobacteria</taxon>
        <taxon>Vibrionales</taxon>
        <taxon>Vibrionaceae</taxon>
        <taxon>Aliivibrio</taxon>
    </lineage>
</organism>